<gene>
    <name evidence="3" type="ORF">F5878DRAFT_62068</name>
</gene>
<keyword evidence="4" id="KW-1185">Reference proteome</keyword>
<dbReference type="Gene3D" id="1.10.443.10">
    <property type="entry name" value="Intergrase catalytic core"/>
    <property type="match status" value="1"/>
</dbReference>
<organism evidence="3 4">
    <name type="scientific">Lentinula raphanica</name>
    <dbReference type="NCBI Taxonomy" id="153919"/>
    <lineage>
        <taxon>Eukaryota</taxon>
        <taxon>Fungi</taxon>
        <taxon>Dikarya</taxon>
        <taxon>Basidiomycota</taxon>
        <taxon>Agaricomycotina</taxon>
        <taxon>Agaricomycetes</taxon>
        <taxon>Agaricomycetidae</taxon>
        <taxon>Agaricales</taxon>
        <taxon>Marasmiineae</taxon>
        <taxon>Omphalotaceae</taxon>
        <taxon>Lentinula</taxon>
    </lineage>
</organism>
<proteinExistence type="predicted"/>
<comment type="caution">
    <text evidence="3">The sequence shown here is derived from an EMBL/GenBank/DDBJ whole genome shotgun (WGS) entry which is preliminary data.</text>
</comment>
<reference evidence="3" key="1">
    <citation type="submission" date="2022-08" db="EMBL/GenBank/DDBJ databases">
        <authorList>
            <consortium name="DOE Joint Genome Institute"/>
            <person name="Min B."/>
            <person name="Riley R."/>
            <person name="Sierra-Patev S."/>
            <person name="Naranjo-Ortiz M."/>
            <person name="Looney B."/>
            <person name="Konkel Z."/>
            <person name="Slot J.C."/>
            <person name="Sakamoto Y."/>
            <person name="Steenwyk J.L."/>
            <person name="Rokas A."/>
            <person name="Carro J."/>
            <person name="Camarero S."/>
            <person name="Ferreira P."/>
            <person name="Molpeceres G."/>
            <person name="Ruiz-Duenas F.J."/>
            <person name="Serrano A."/>
            <person name="Henrissat B."/>
            <person name="Drula E."/>
            <person name="Hughes K.W."/>
            <person name="Mata J.L."/>
            <person name="Ishikawa N.K."/>
            <person name="Vargas-Isla R."/>
            <person name="Ushijima S."/>
            <person name="Smith C.A."/>
            <person name="Ahrendt S."/>
            <person name="Andreopoulos W."/>
            <person name="He G."/>
            <person name="Labutti K."/>
            <person name="Lipzen A."/>
            <person name="Ng V."/>
            <person name="Sandor L."/>
            <person name="Barry K."/>
            <person name="Martinez A.T."/>
            <person name="Xiao Y."/>
            <person name="Gibbons J.G."/>
            <person name="Terashima K."/>
            <person name="Hibbett D.S."/>
            <person name="Grigoriev I.V."/>
        </authorList>
    </citation>
    <scope>NUCLEOTIDE SEQUENCE</scope>
    <source>
        <strain evidence="3">TFB9207</strain>
    </source>
</reference>
<sequence>MPQQPHTFVTNILQNRIQNLQINITDTTDTRPVPRQNRNSRAQTSSTTSDATKMSNRASVVLDPRALRVLRQAASPSLIRQIQRVNKFLFWCAHRDIAPADVSPPSEILLCNYFSTFSSKTTMEMAKAHSIAIRSWIEGRGFRWTGASLLDNIMKGINNAAKRTSPKTLRTPVHVDDLRVLVNKRVKSANRHFIACRNAAASTAFYGLFKLREILHDTNATENWIPKVRDLTYHSDREQFTLHLPRTKAEPSYGEDITFPCLDSHVDPDTDPIYLLQQHILINKLSSDDYLFSYRRPNGKLTRMKRSKFLEDCNDVWWEHDFSDEMTDYCFRRGGTRHYLVSGISSKIVKRMGRRESDAFLHDLNWEDIEAVISIHLKKLDAIRIAY</sequence>
<feature type="region of interest" description="Disordered" evidence="2">
    <location>
        <begin position="23"/>
        <end position="55"/>
    </location>
</feature>
<dbReference type="EMBL" id="MU807325">
    <property type="protein sequence ID" value="KAJ3831640.1"/>
    <property type="molecule type" value="Genomic_DNA"/>
</dbReference>
<keyword evidence="1" id="KW-0233">DNA recombination</keyword>
<evidence type="ECO:0000313" key="3">
    <source>
        <dbReference type="EMBL" id="KAJ3831640.1"/>
    </source>
</evidence>
<dbReference type="Proteomes" id="UP001163846">
    <property type="component" value="Unassembled WGS sequence"/>
</dbReference>
<evidence type="ECO:0000256" key="1">
    <source>
        <dbReference type="ARBA" id="ARBA00023172"/>
    </source>
</evidence>
<dbReference type="GO" id="GO:0015074">
    <property type="term" value="P:DNA integration"/>
    <property type="evidence" value="ECO:0007669"/>
    <property type="project" value="InterPro"/>
</dbReference>
<accession>A0AA38NW55</accession>
<dbReference type="SUPFAM" id="SSF56349">
    <property type="entry name" value="DNA breaking-rejoining enzymes"/>
    <property type="match status" value="1"/>
</dbReference>
<dbReference type="InterPro" id="IPR013762">
    <property type="entry name" value="Integrase-like_cat_sf"/>
</dbReference>
<evidence type="ECO:0000256" key="2">
    <source>
        <dbReference type="SAM" id="MobiDB-lite"/>
    </source>
</evidence>
<dbReference type="GO" id="GO:0003677">
    <property type="term" value="F:DNA binding"/>
    <property type="evidence" value="ECO:0007669"/>
    <property type="project" value="InterPro"/>
</dbReference>
<dbReference type="GO" id="GO:0006310">
    <property type="term" value="P:DNA recombination"/>
    <property type="evidence" value="ECO:0007669"/>
    <property type="project" value="UniProtKB-KW"/>
</dbReference>
<dbReference type="InterPro" id="IPR011010">
    <property type="entry name" value="DNA_brk_join_enz"/>
</dbReference>
<evidence type="ECO:0000313" key="4">
    <source>
        <dbReference type="Proteomes" id="UP001163846"/>
    </source>
</evidence>
<name>A0AA38NW55_9AGAR</name>
<dbReference type="AlphaFoldDB" id="A0AA38NW55"/>
<protein>
    <submittedName>
        <fullName evidence="3">Uncharacterized protein</fullName>
    </submittedName>
</protein>
<feature type="compositionally biased region" description="Polar residues" evidence="2">
    <location>
        <begin position="36"/>
        <end position="55"/>
    </location>
</feature>